<dbReference type="PANTHER" id="PTHR11878">
    <property type="entry name" value="SODIUM/CALCIUM EXCHANGER"/>
    <property type="match status" value="1"/>
</dbReference>
<gene>
    <name evidence="6" type="ORF">GJ654_10440</name>
</gene>
<dbReference type="AlphaFoldDB" id="A0A6N8DLE0"/>
<dbReference type="SUPFAM" id="SSF141072">
    <property type="entry name" value="CalX-like"/>
    <property type="match status" value="1"/>
</dbReference>
<keyword evidence="4" id="KW-0813">Transport</keyword>
<protein>
    <recommendedName>
        <fullName evidence="5">Calx-beta domain-containing protein</fullName>
    </recommendedName>
</protein>
<evidence type="ECO:0000256" key="4">
    <source>
        <dbReference type="ARBA" id="ARBA00023065"/>
    </source>
</evidence>
<comment type="caution">
    <text evidence="6">The sequence shown here is derived from an EMBL/GenBank/DDBJ whole genome shotgun (WGS) entry which is preliminary data.</text>
</comment>
<evidence type="ECO:0000256" key="2">
    <source>
        <dbReference type="ARBA" id="ARBA00022737"/>
    </source>
</evidence>
<dbReference type="OrthoDB" id="7872830at2"/>
<dbReference type="GO" id="GO:0007154">
    <property type="term" value="P:cell communication"/>
    <property type="evidence" value="ECO:0007669"/>
    <property type="project" value="InterPro"/>
</dbReference>
<reference evidence="6 7" key="1">
    <citation type="submission" date="2019-11" db="EMBL/GenBank/DDBJ databases">
        <title>Whole-genome sequence of a Rhodoblastus acidophilus DSM 142.</title>
        <authorList>
            <person name="Kyndt J.A."/>
            <person name="Meyer T.E."/>
        </authorList>
    </citation>
    <scope>NUCLEOTIDE SEQUENCE [LARGE SCALE GENOMIC DNA]</scope>
    <source>
        <strain evidence="6 7">DSM 142</strain>
    </source>
</reference>
<keyword evidence="4" id="KW-0406">Ion transport</keyword>
<dbReference type="Gene3D" id="2.60.40.2030">
    <property type="match status" value="1"/>
</dbReference>
<dbReference type="Proteomes" id="UP000439113">
    <property type="component" value="Unassembled WGS sequence"/>
</dbReference>
<evidence type="ECO:0000313" key="6">
    <source>
        <dbReference type="EMBL" id="MTV31412.1"/>
    </source>
</evidence>
<proteinExistence type="predicted"/>
<dbReference type="EMBL" id="WNKS01000007">
    <property type="protein sequence ID" value="MTV31412.1"/>
    <property type="molecule type" value="Genomic_DNA"/>
</dbReference>
<dbReference type="Pfam" id="PF03160">
    <property type="entry name" value="Calx-beta"/>
    <property type="match status" value="1"/>
</dbReference>
<dbReference type="InterPro" id="IPR051171">
    <property type="entry name" value="CaCA"/>
</dbReference>
<keyword evidence="3" id="KW-0106">Calcium</keyword>
<accession>A0A6N8DLE0</accession>
<evidence type="ECO:0000259" key="5">
    <source>
        <dbReference type="Pfam" id="PF03160"/>
    </source>
</evidence>
<dbReference type="PANTHER" id="PTHR11878:SF65">
    <property type="entry name" value="NA_CA-EXCHANGE PROTEIN, ISOFORM G"/>
    <property type="match status" value="1"/>
</dbReference>
<name>A0A6N8DLE0_RHOAC</name>
<dbReference type="GO" id="GO:0016020">
    <property type="term" value="C:membrane"/>
    <property type="evidence" value="ECO:0007669"/>
    <property type="project" value="InterPro"/>
</dbReference>
<keyword evidence="1" id="KW-0732">Signal</keyword>
<feature type="domain" description="Calx-beta" evidence="5">
    <location>
        <begin position="6"/>
        <end position="87"/>
    </location>
</feature>
<evidence type="ECO:0000256" key="3">
    <source>
        <dbReference type="ARBA" id="ARBA00022837"/>
    </source>
</evidence>
<keyword evidence="2" id="KW-0677">Repeat</keyword>
<evidence type="ECO:0000256" key="1">
    <source>
        <dbReference type="ARBA" id="ARBA00022729"/>
    </source>
</evidence>
<organism evidence="6 7">
    <name type="scientific">Rhodoblastus acidophilus</name>
    <name type="common">Rhodopseudomonas acidophila</name>
    <dbReference type="NCBI Taxonomy" id="1074"/>
    <lineage>
        <taxon>Bacteria</taxon>
        <taxon>Pseudomonadati</taxon>
        <taxon>Pseudomonadota</taxon>
        <taxon>Alphaproteobacteria</taxon>
        <taxon>Hyphomicrobiales</taxon>
        <taxon>Rhodoblastaceae</taxon>
        <taxon>Rhodoblastus</taxon>
    </lineage>
</organism>
<dbReference type="InterPro" id="IPR038081">
    <property type="entry name" value="CalX-like_sf"/>
</dbReference>
<sequence>MSRSAVFVVTLSKASTQTVTVAYTTAPGTAVAPSDFTAESGTLTFLPGQTTKQIMVPVRDTLPGTVDEEFTVVLSAPTNATLATSSAPCTIPGEDALSGPVVSINNVSVPNP</sequence>
<dbReference type="InterPro" id="IPR003644">
    <property type="entry name" value="Calx_beta"/>
</dbReference>
<evidence type="ECO:0000313" key="7">
    <source>
        <dbReference type="Proteomes" id="UP000439113"/>
    </source>
</evidence>
<dbReference type="RefSeq" id="WP_155446097.1">
    <property type="nucleotide sequence ID" value="NZ_JAOQNR010000010.1"/>
</dbReference>
<dbReference type="GO" id="GO:0030001">
    <property type="term" value="P:metal ion transport"/>
    <property type="evidence" value="ECO:0007669"/>
    <property type="project" value="TreeGrafter"/>
</dbReference>